<evidence type="ECO:0000313" key="1">
    <source>
        <dbReference type="EMBL" id="KKW13000.1"/>
    </source>
</evidence>
<name>A0A0G1W329_9BACT</name>
<gene>
    <name evidence="1" type="ORF">UY48_C0006G0053</name>
</gene>
<accession>A0A0G1W329</accession>
<dbReference type="AlphaFoldDB" id="A0A0G1W329"/>
<evidence type="ECO:0000313" key="2">
    <source>
        <dbReference type="Proteomes" id="UP000034588"/>
    </source>
</evidence>
<comment type="caution">
    <text evidence="1">The sequence shown here is derived from an EMBL/GenBank/DDBJ whole genome shotgun (WGS) entry which is preliminary data.</text>
</comment>
<protein>
    <submittedName>
        <fullName evidence="1">Uncharacterized protein</fullName>
    </submittedName>
</protein>
<proteinExistence type="predicted"/>
<dbReference type="Proteomes" id="UP000034588">
    <property type="component" value="Unassembled WGS sequence"/>
</dbReference>
<dbReference type="EMBL" id="LCQD01000006">
    <property type="protein sequence ID" value="KKW13000.1"/>
    <property type="molecule type" value="Genomic_DNA"/>
</dbReference>
<reference evidence="1 2" key="1">
    <citation type="journal article" date="2015" name="Nature">
        <title>rRNA introns, odd ribosomes, and small enigmatic genomes across a large radiation of phyla.</title>
        <authorList>
            <person name="Brown C.T."/>
            <person name="Hug L.A."/>
            <person name="Thomas B.C."/>
            <person name="Sharon I."/>
            <person name="Castelle C.J."/>
            <person name="Singh A."/>
            <person name="Wilkins M.J."/>
            <person name="Williams K.H."/>
            <person name="Banfield J.F."/>
        </authorList>
    </citation>
    <scope>NUCLEOTIDE SEQUENCE [LARGE SCALE GENOMIC DNA]</scope>
</reference>
<organism evidence="1 2">
    <name type="scientific">Candidatus Gottesmanbacteria bacterium GW2011_GWB1_49_7</name>
    <dbReference type="NCBI Taxonomy" id="1618448"/>
    <lineage>
        <taxon>Bacteria</taxon>
        <taxon>Candidatus Gottesmaniibacteriota</taxon>
    </lineage>
</organism>
<sequence length="59" mass="6885">MYRTELRDGVIAIRFDGTETLLYVAKQVSLSEEEIDVLISVLSKAKERRAEFKERRLPD</sequence>